<accession>A0A174ZWV9</accession>
<dbReference type="STRING" id="39492.ERS852540_02393"/>
<dbReference type="InterPro" id="IPR000310">
    <property type="entry name" value="Orn/Lys/Arg_deCO2ase_major_dom"/>
</dbReference>
<protein>
    <submittedName>
        <fullName evidence="8">Arginine decarboxylase</fullName>
        <ecNumber evidence="8">4.1.1.19</ecNumber>
    </submittedName>
</protein>
<dbReference type="AlphaFoldDB" id="A0A174ZWV9"/>
<dbReference type="OrthoDB" id="9815233at2"/>
<dbReference type="GO" id="GO:0008792">
    <property type="term" value="F:arginine decarboxylase activity"/>
    <property type="evidence" value="ECO:0007669"/>
    <property type="project" value="UniProtKB-EC"/>
</dbReference>
<comment type="similarity">
    <text evidence="2">Belongs to the Orn/Lys/Arg decarboxylase class-I family.</text>
</comment>
<dbReference type="Pfam" id="PF01276">
    <property type="entry name" value="OKR_DC_1"/>
    <property type="match status" value="1"/>
</dbReference>
<keyword evidence="3" id="KW-0210">Decarboxylase</keyword>
<organism evidence="8 9">
    <name type="scientific">[Eubacterium] siraeum</name>
    <dbReference type="NCBI Taxonomy" id="39492"/>
    <lineage>
        <taxon>Bacteria</taxon>
        <taxon>Bacillati</taxon>
        <taxon>Bacillota</taxon>
        <taxon>Clostridia</taxon>
        <taxon>Eubacteriales</taxon>
        <taxon>Oscillospiraceae</taxon>
        <taxon>Oscillospiraceae incertae sedis</taxon>
    </lineage>
</organism>
<dbReference type="Gene3D" id="3.40.640.10">
    <property type="entry name" value="Type I PLP-dependent aspartate aminotransferase-like (Major domain)"/>
    <property type="match status" value="1"/>
</dbReference>
<keyword evidence="4" id="KW-0663">Pyridoxal phosphate</keyword>
<keyword evidence="5 8" id="KW-0456">Lyase</keyword>
<dbReference type="PANTHER" id="PTHR43277:SF4">
    <property type="entry name" value="ARGININE DECARBOXYLASE"/>
    <property type="match status" value="1"/>
</dbReference>
<reference evidence="8 9" key="1">
    <citation type="submission" date="2015-09" db="EMBL/GenBank/DDBJ databases">
        <authorList>
            <consortium name="Pathogen Informatics"/>
        </authorList>
    </citation>
    <scope>NUCLEOTIDE SEQUENCE [LARGE SCALE GENOMIC DNA]</scope>
    <source>
        <strain evidence="8 9">2789STDY5834928</strain>
    </source>
</reference>
<proteinExistence type="inferred from homology"/>
<dbReference type="InterPro" id="IPR052357">
    <property type="entry name" value="Orn_Lys_Arg_decarboxylase-I"/>
</dbReference>
<dbReference type="InterPro" id="IPR015421">
    <property type="entry name" value="PyrdxlP-dep_Trfase_major"/>
</dbReference>
<feature type="domain" description="Orn/Lys/Arg decarboxylases family 1 pyridoxal-P attachment site" evidence="6">
    <location>
        <begin position="60"/>
        <end position="267"/>
    </location>
</feature>
<comment type="cofactor">
    <cofactor evidence="1">
        <name>pyridoxal 5'-phosphate</name>
        <dbReference type="ChEBI" id="CHEBI:597326"/>
    </cofactor>
</comment>
<dbReference type="SUPFAM" id="SSF53383">
    <property type="entry name" value="PLP-dependent transferases"/>
    <property type="match status" value="1"/>
</dbReference>
<gene>
    <name evidence="8" type="primary">speA_2</name>
    <name evidence="8" type="ORF">ERS852540_02393</name>
</gene>
<dbReference type="InterPro" id="IPR015424">
    <property type="entry name" value="PyrdxlP-dep_Trfase"/>
</dbReference>
<dbReference type="EMBL" id="CZBY01000026">
    <property type="protein sequence ID" value="CUQ91754.1"/>
    <property type="molecule type" value="Genomic_DNA"/>
</dbReference>
<dbReference type="Proteomes" id="UP000095662">
    <property type="component" value="Unassembled WGS sequence"/>
</dbReference>
<evidence type="ECO:0000256" key="2">
    <source>
        <dbReference type="ARBA" id="ARBA00010671"/>
    </source>
</evidence>
<dbReference type="PANTHER" id="PTHR43277">
    <property type="entry name" value="ARGININE DECARBOXYLASE"/>
    <property type="match status" value="1"/>
</dbReference>
<dbReference type="Gene3D" id="3.90.100.10">
    <property type="entry name" value="Orn/Lys/Arg decarboxylase, C-terminal domain"/>
    <property type="match status" value="1"/>
</dbReference>
<evidence type="ECO:0000259" key="7">
    <source>
        <dbReference type="Pfam" id="PF03711"/>
    </source>
</evidence>
<evidence type="ECO:0000256" key="3">
    <source>
        <dbReference type="ARBA" id="ARBA00022793"/>
    </source>
</evidence>
<sequence length="446" mass="48340">MEISDFAEEMTTPIHDFLVKNSESHTIRCYMPGHKGTEDPLDITEIDGADSLYDTDTNGGKGIIAQSEKNASKLFGSKRTLYSCSGSTLAIQIMLTLAKLRGNGKDHVIAGRYSHRSFINSCVLLGLIPSWVYPEEYLSAAVTPESIEAKINSRTLAVFINSIDYYGGMSNISAIAEVCHSHGIPLLVDNAHGAYLKFAPVDLHPMTLGADMCADSAHKTLPVLTGGAYLHIANEKYCAMAKEAMALTATSSPSYLILDSLDRCNRTIAEKPFHIAEICNKVTALKRHCADMGYVLSQSDYMKVTFDCAAVHSTGFAMAEMLKEFGIECEYADEYRCVLLFGSSSTDVDFETIKTVLRANMPRSVFVRSLPSPPVHIRTQTACSPAKAYFSGKVRLPVMMTVGKVCASAVAPCPPGIPLIMPGEVVTIDAARALRDKGIADIPIVV</sequence>
<evidence type="ECO:0000256" key="4">
    <source>
        <dbReference type="ARBA" id="ARBA00022898"/>
    </source>
</evidence>
<dbReference type="EC" id="4.1.1.19" evidence="8"/>
<evidence type="ECO:0000259" key="6">
    <source>
        <dbReference type="Pfam" id="PF01276"/>
    </source>
</evidence>
<dbReference type="Pfam" id="PF03711">
    <property type="entry name" value="OKR_DC_1_C"/>
    <property type="match status" value="1"/>
</dbReference>
<feature type="domain" description="Orn/Lys/Arg decarboxylase C-terminal" evidence="7">
    <location>
        <begin position="395"/>
        <end position="429"/>
    </location>
</feature>
<evidence type="ECO:0000256" key="1">
    <source>
        <dbReference type="ARBA" id="ARBA00001933"/>
    </source>
</evidence>
<name>A0A174ZWV9_9FIRM</name>
<dbReference type="InterPro" id="IPR008286">
    <property type="entry name" value="Prn/Lys/Arg_de-COase_C"/>
</dbReference>
<evidence type="ECO:0000256" key="5">
    <source>
        <dbReference type="ARBA" id="ARBA00023239"/>
    </source>
</evidence>
<evidence type="ECO:0000313" key="9">
    <source>
        <dbReference type="Proteomes" id="UP000095662"/>
    </source>
</evidence>
<evidence type="ECO:0000313" key="8">
    <source>
        <dbReference type="EMBL" id="CUQ91754.1"/>
    </source>
</evidence>